<feature type="domain" description="C-type lectin" evidence="11">
    <location>
        <begin position="340"/>
        <end position="452"/>
    </location>
</feature>
<organism evidence="13 14">
    <name type="scientific">Salmo salar</name>
    <name type="common">Atlantic salmon</name>
    <dbReference type="NCBI Taxonomy" id="8030"/>
    <lineage>
        <taxon>Eukaryota</taxon>
        <taxon>Metazoa</taxon>
        <taxon>Chordata</taxon>
        <taxon>Craniata</taxon>
        <taxon>Vertebrata</taxon>
        <taxon>Euteleostomi</taxon>
        <taxon>Actinopterygii</taxon>
        <taxon>Neopterygii</taxon>
        <taxon>Teleostei</taxon>
        <taxon>Protacanthopterygii</taxon>
        <taxon>Salmoniformes</taxon>
        <taxon>Salmonidae</taxon>
        <taxon>Salmoninae</taxon>
        <taxon>Salmo</taxon>
    </lineage>
</organism>
<evidence type="ECO:0000256" key="8">
    <source>
        <dbReference type="PROSITE-ProRule" id="PRU00479"/>
    </source>
</evidence>
<dbReference type="Gene3D" id="2.80.10.50">
    <property type="match status" value="1"/>
</dbReference>
<reference evidence="14" key="1">
    <citation type="submission" date="2025-08" db="UniProtKB">
        <authorList>
            <consortium name="RefSeq"/>
        </authorList>
    </citation>
    <scope>IDENTIFICATION</scope>
</reference>
<dbReference type="CDD" id="cd00062">
    <property type="entry name" value="FN2"/>
    <property type="match status" value="1"/>
</dbReference>
<proteinExistence type="predicted"/>
<accession>A0ABM3EGZ0</accession>
<protein>
    <submittedName>
        <fullName evidence="14">Macrophage mannose receptor 1 isoform X2</fullName>
    </submittedName>
</protein>
<dbReference type="Proteomes" id="UP001652741">
    <property type="component" value="Chromosome ssa03"/>
</dbReference>
<dbReference type="InterPro" id="IPR018378">
    <property type="entry name" value="C-type_lectin_CS"/>
</dbReference>
<dbReference type="PROSITE" id="PS00615">
    <property type="entry name" value="C_TYPE_LECTIN_1"/>
    <property type="match status" value="2"/>
</dbReference>
<dbReference type="InterPro" id="IPR013806">
    <property type="entry name" value="Kringle-like"/>
</dbReference>
<keyword evidence="4 9" id="KW-1133">Transmembrane helix</keyword>
<dbReference type="CDD" id="cd00037">
    <property type="entry name" value="CLECT"/>
    <property type="match status" value="8"/>
</dbReference>
<dbReference type="Pfam" id="PF00040">
    <property type="entry name" value="fn2"/>
    <property type="match status" value="1"/>
</dbReference>
<dbReference type="SMART" id="SM00059">
    <property type="entry name" value="FN2"/>
    <property type="match status" value="1"/>
</dbReference>
<feature type="disulfide bond" evidence="8">
    <location>
        <begin position="161"/>
        <end position="188"/>
    </location>
</feature>
<dbReference type="InterPro" id="IPR036943">
    <property type="entry name" value="FN_type2_sf"/>
</dbReference>
<feature type="domain" description="C-type lectin" evidence="11">
    <location>
        <begin position="910"/>
        <end position="1047"/>
    </location>
</feature>
<dbReference type="PROSITE" id="PS50041">
    <property type="entry name" value="C_TYPE_LECTIN_2"/>
    <property type="match status" value="8"/>
</dbReference>
<keyword evidence="14" id="KW-0675">Receptor</keyword>
<keyword evidence="2 9" id="KW-0812">Transmembrane</keyword>
<evidence type="ECO:0000256" key="4">
    <source>
        <dbReference type="ARBA" id="ARBA00022989"/>
    </source>
</evidence>
<keyword evidence="3" id="KW-0677">Repeat</keyword>
<feature type="chain" id="PRO_5045429112" evidence="10">
    <location>
        <begin position="18"/>
        <end position="1431"/>
    </location>
</feature>
<keyword evidence="5 9" id="KW-0472">Membrane</keyword>
<dbReference type="Pfam" id="PF00059">
    <property type="entry name" value="Lectin_C"/>
    <property type="match status" value="8"/>
</dbReference>
<evidence type="ECO:0000256" key="10">
    <source>
        <dbReference type="SAM" id="SignalP"/>
    </source>
</evidence>
<keyword evidence="10" id="KW-0732">Signal</keyword>
<sequence>MTIMITVLMLFIQTTLGAPETDGPFNLFNAASGVRQELARWVSEGRLYYTNIRKCAGVSGKTEGSTLVNSDCDENSHLQQWECSNNTLLTLKGQTLYLHVNDNNDLVLSRDTGPRSRWIISGTTDGPCSRTHRELFTIEGNAFGRPCQFPFRYKDQWYGDCTSIDSSDRRLWCAIETNYQDNELWGICPSKSMEHWHKNPVTGTFYQVNLHSALTWHQARTSCQQQGADLASITEPHEQTFVAGLYGRQGAPLWTGLNALEEDSGWQWISGKPLRYFRWDSGHPLSDPGQMCGLVDPAQQSYWQSSLCSKKHGYICQKDPPSPPIHPEETGFCSSPWIPYAARCFLLQRTKKTWTEAQTECRKDGGDLASIHNIEQHSFVMSQLGYAAADELWIGMNDVKTSLLFDWSDQSAVTFTRWEEAMPMGGNCVLVRGEQGRWATQVCENQHGFICMKKSTSKPSGDQVDTYPGCKPHWTRHGSYCYFVGPEIKTFDEAKETCKSSESYLADVSSRVDNAFLISLVGSRPEQHFWIGLSNQNHIDDFTWTNSNRVRYTHWNTQMPGSRQGCVAMTTGTLAGLWDVLSCTNQEKYICKHLAEGAGPTPEPITTVPPRCHEGWYPVGSRDFCFKFFTVPRADEKTWFEARDFCRVIGGDLLSIHSSTDLQSMHHVRGGTSWIGLSAQDPNAGYAWTDGSPLSFQHWMEGEPNNYNGVESCAEMKNSYWDEEGSWNDVDCEVYNDWLCEIPKGVTPLPPPNNTVPEYNVTEDGWLEFGGSQYFFNTELLAMEGARHYCQQRHGDLVVINGLTENTFLWKKINKEHLGIHYIGLTVDLDRSFGWMDGSPVVFQRWDNNQPDFKNNDENCVASYNGFWHDYNCGTEMRSICERSGSPPVNSTVPPTAPPTGGCPPEWILYQSKCYMLIGHKSPSTWLEARSSCQSMGANLASITNRREQVFLTTQMTSGATDLWIGLSNLNRDAFVWTDGQAVKYLNFDFMKRLSQMSPWRRRHYRQRYMDMLSSRASQCVVMASSSSILGKWETRSCSDTYGFICQRKVDSGIPVPAPTVLPRGWVKLANDSYKVLPQNCTWPEARMQCEAEEGQLASTLDELSAAYLELQALKLQTPLWIGLNRNETQGFFRWMDGWPLSLARWAPGEPSRDRPCVYLDVEGTWKTALCNHPYPSVCKQSTAVPPTAPPQYPGVCVQEEEDISGRNSPWSWLPFRGHCYSFIINDIEWSDASTSCVRKGASLVSIEDPAELHFIKSNLEFLKDSYSSFWIGLFKTHLGQWKWLDQTVLDYINWAEGQPQGSPYDYGYIQSSDGTWSTASSWADKPYICKKPKETPPTHVSLKGGHRRVYSGLAVVVVLATMCLMGLTALMLYKKIGRPLPSFTNPLDFSAGRSTFDNPLYTEPITEVDPSMVDTSQLVNHMEAQPMITL</sequence>
<dbReference type="SUPFAM" id="SSF50370">
    <property type="entry name" value="Ricin B-like lectins"/>
    <property type="match status" value="1"/>
</dbReference>
<dbReference type="SUPFAM" id="SSF57440">
    <property type="entry name" value="Kringle-like"/>
    <property type="match status" value="1"/>
</dbReference>
<dbReference type="RefSeq" id="XP_045570342.1">
    <property type="nucleotide sequence ID" value="XM_045714386.1"/>
</dbReference>
<evidence type="ECO:0000256" key="9">
    <source>
        <dbReference type="SAM" id="Phobius"/>
    </source>
</evidence>
<evidence type="ECO:0000256" key="5">
    <source>
        <dbReference type="ARBA" id="ARBA00023136"/>
    </source>
</evidence>
<dbReference type="SUPFAM" id="SSF56436">
    <property type="entry name" value="C-type lectin-like"/>
    <property type="match status" value="8"/>
</dbReference>
<dbReference type="PROSITE" id="PS51092">
    <property type="entry name" value="FN2_2"/>
    <property type="match status" value="1"/>
</dbReference>
<dbReference type="InterPro" id="IPR050111">
    <property type="entry name" value="C-type_lectin/snaclec_domain"/>
</dbReference>
<keyword evidence="7" id="KW-0325">Glycoprotein</keyword>
<keyword evidence="6 8" id="KW-1015">Disulfide bond</keyword>
<evidence type="ECO:0000256" key="6">
    <source>
        <dbReference type="ARBA" id="ARBA00023157"/>
    </source>
</evidence>
<name>A0ABM3EGZ0_SALSA</name>
<feature type="domain" description="C-type lectin" evidence="11">
    <location>
        <begin position="1069"/>
        <end position="1180"/>
    </location>
</feature>
<dbReference type="InterPro" id="IPR016186">
    <property type="entry name" value="C-type_lectin-like/link_sf"/>
</dbReference>
<dbReference type="InterPro" id="IPR000562">
    <property type="entry name" value="FN_type2_dom"/>
</dbReference>
<evidence type="ECO:0000256" key="2">
    <source>
        <dbReference type="ARBA" id="ARBA00022692"/>
    </source>
</evidence>
<feature type="domain" description="C-type lectin" evidence="11">
    <location>
        <begin position="769"/>
        <end position="882"/>
    </location>
</feature>
<feature type="domain" description="Fibronectin type-II" evidence="12">
    <location>
        <begin position="142"/>
        <end position="190"/>
    </location>
</feature>
<dbReference type="Gene3D" id="3.10.100.10">
    <property type="entry name" value="Mannose-Binding Protein A, subunit A"/>
    <property type="match status" value="8"/>
</dbReference>
<evidence type="ECO:0000313" key="13">
    <source>
        <dbReference type="Proteomes" id="UP001652741"/>
    </source>
</evidence>
<dbReference type="InterPro" id="IPR016187">
    <property type="entry name" value="CTDL_fold"/>
</dbReference>
<evidence type="ECO:0000256" key="3">
    <source>
        <dbReference type="ARBA" id="ARBA00022737"/>
    </source>
</evidence>
<feature type="domain" description="C-type lectin" evidence="11">
    <location>
        <begin position="477"/>
        <end position="592"/>
    </location>
</feature>
<dbReference type="InterPro" id="IPR001304">
    <property type="entry name" value="C-type_lectin-like"/>
</dbReference>
<feature type="signal peptide" evidence="10">
    <location>
        <begin position="1"/>
        <end position="17"/>
    </location>
</feature>
<evidence type="ECO:0000259" key="12">
    <source>
        <dbReference type="PROSITE" id="PS51092"/>
    </source>
</evidence>
<dbReference type="PANTHER" id="PTHR22803">
    <property type="entry name" value="MANNOSE, PHOSPHOLIPASE, LECTIN RECEPTOR RELATED"/>
    <property type="match status" value="1"/>
</dbReference>
<feature type="domain" description="C-type lectin" evidence="11">
    <location>
        <begin position="201"/>
        <end position="317"/>
    </location>
</feature>
<evidence type="ECO:0000313" key="14">
    <source>
        <dbReference type="RefSeq" id="XP_045570342.1"/>
    </source>
</evidence>
<evidence type="ECO:0000259" key="11">
    <source>
        <dbReference type="PROSITE" id="PS50041"/>
    </source>
</evidence>
<keyword evidence="13" id="KW-1185">Reference proteome</keyword>
<dbReference type="InterPro" id="IPR035992">
    <property type="entry name" value="Ricin_B-like_lectins"/>
</dbReference>
<feature type="domain" description="C-type lectin" evidence="11">
    <location>
        <begin position="621"/>
        <end position="741"/>
    </location>
</feature>
<feature type="disulfide bond" evidence="8">
    <location>
        <begin position="147"/>
        <end position="173"/>
    </location>
</feature>
<dbReference type="Gene3D" id="2.10.10.10">
    <property type="entry name" value="Fibronectin, type II, collagen-binding"/>
    <property type="match status" value="1"/>
</dbReference>
<feature type="transmembrane region" description="Helical" evidence="9">
    <location>
        <begin position="1350"/>
        <end position="1374"/>
    </location>
</feature>
<feature type="domain" description="C-type lectin" evidence="11">
    <location>
        <begin position="1216"/>
        <end position="1331"/>
    </location>
</feature>
<dbReference type="SMART" id="SM00034">
    <property type="entry name" value="CLECT"/>
    <property type="match status" value="8"/>
</dbReference>
<evidence type="ECO:0000256" key="1">
    <source>
        <dbReference type="ARBA" id="ARBA00004167"/>
    </source>
</evidence>
<gene>
    <name evidence="14" type="primary">LOC106596213</name>
</gene>
<dbReference type="GeneID" id="106596213"/>
<evidence type="ECO:0000256" key="7">
    <source>
        <dbReference type="ARBA" id="ARBA00023180"/>
    </source>
</evidence>
<dbReference type="PROSITE" id="PS00023">
    <property type="entry name" value="FN2_1"/>
    <property type="match status" value="1"/>
</dbReference>
<comment type="subcellular location">
    <subcellularLocation>
        <location evidence="1">Membrane</location>
        <topology evidence="1">Single-pass membrane protein</topology>
    </subcellularLocation>
</comment>